<dbReference type="Pfam" id="PF00497">
    <property type="entry name" value="SBP_bac_3"/>
    <property type="match status" value="1"/>
</dbReference>
<dbReference type="AlphaFoldDB" id="A0A4Q7YLV2"/>
<dbReference type="PANTHER" id="PTHR35936">
    <property type="entry name" value="MEMBRANE-BOUND LYTIC MUREIN TRANSGLYCOSYLASE F"/>
    <property type="match status" value="1"/>
</dbReference>
<dbReference type="PROSITE" id="PS51257">
    <property type="entry name" value="PROKAR_LIPOPROTEIN"/>
    <property type="match status" value="1"/>
</dbReference>
<comment type="similarity">
    <text evidence="1">Belongs to the bacterial solute-binding protein 3 family.</text>
</comment>
<organism evidence="5 6">
    <name type="scientific">Fluviicoccus keumensis</name>
    <dbReference type="NCBI Taxonomy" id="1435465"/>
    <lineage>
        <taxon>Bacteria</taxon>
        <taxon>Pseudomonadati</taxon>
        <taxon>Pseudomonadota</taxon>
        <taxon>Gammaproteobacteria</taxon>
        <taxon>Moraxellales</taxon>
        <taxon>Moraxellaceae</taxon>
        <taxon>Fluviicoccus</taxon>
    </lineage>
</organism>
<proteinExistence type="inferred from homology"/>
<evidence type="ECO:0000313" key="5">
    <source>
        <dbReference type="EMBL" id="RZU38310.1"/>
    </source>
</evidence>
<dbReference type="SUPFAM" id="SSF53850">
    <property type="entry name" value="Periplasmic binding protein-like II"/>
    <property type="match status" value="1"/>
</dbReference>
<keyword evidence="2 3" id="KW-0732">Signal</keyword>
<dbReference type="InterPro" id="IPR001638">
    <property type="entry name" value="Solute-binding_3/MltF_N"/>
</dbReference>
<evidence type="ECO:0000256" key="2">
    <source>
        <dbReference type="ARBA" id="ARBA00022729"/>
    </source>
</evidence>
<dbReference type="Gene3D" id="3.40.190.10">
    <property type="entry name" value="Periplasmic binding protein-like II"/>
    <property type="match status" value="2"/>
</dbReference>
<sequence>MRLFRRLHGLIAAALWALASVACAGEAPLHVCIDENPWPPYSFLQETAPGSPPVLKGFTVDLASTALQSLGQPFTIARLPWAEVHRRARITSADERCDMIWDISATPEREEYLYFTDPIYKLHYTLMYAQTRFPRSAPIRQMTDLKGWKTCGVKDYNYGNLPAQLTLQRADSIQDALNKLQRKECDFLLIEASVMERGKAMGLYKSAPLGCVELGGMSKSYRLAVSRQADNATVLFANVKKILDRLRRSGAQADLARQYQVATPDCREKLD</sequence>
<evidence type="ECO:0000259" key="4">
    <source>
        <dbReference type="Pfam" id="PF00497"/>
    </source>
</evidence>
<evidence type="ECO:0000313" key="6">
    <source>
        <dbReference type="Proteomes" id="UP000292423"/>
    </source>
</evidence>
<dbReference type="Proteomes" id="UP000292423">
    <property type="component" value="Unassembled WGS sequence"/>
</dbReference>
<reference evidence="5 6" key="1">
    <citation type="submission" date="2019-02" db="EMBL/GenBank/DDBJ databases">
        <title>Genomic Encyclopedia of Type Strains, Phase IV (KMG-IV): sequencing the most valuable type-strain genomes for metagenomic binning, comparative biology and taxonomic classification.</title>
        <authorList>
            <person name="Goeker M."/>
        </authorList>
    </citation>
    <scope>NUCLEOTIDE SEQUENCE [LARGE SCALE GENOMIC DNA]</scope>
    <source>
        <strain evidence="5 6">DSM 105135</strain>
    </source>
</reference>
<keyword evidence="6" id="KW-1185">Reference proteome</keyword>
<dbReference type="RefSeq" id="WP_165391439.1">
    <property type="nucleotide sequence ID" value="NZ_SHKX01000013.1"/>
</dbReference>
<dbReference type="PANTHER" id="PTHR35936:SF25">
    <property type="entry name" value="ABC TRANSPORTER SUBSTRATE-BINDING PROTEIN"/>
    <property type="match status" value="1"/>
</dbReference>
<accession>A0A4Q7YLV2</accession>
<evidence type="ECO:0000256" key="1">
    <source>
        <dbReference type="ARBA" id="ARBA00010333"/>
    </source>
</evidence>
<evidence type="ECO:0000256" key="3">
    <source>
        <dbReference type="SAM" id="SignalP"/>
    </source>
</evidence>
<comment type="caution">
    <text evidence="5">The sequence shown here is derived from an EMBL/GenBank/DDBJ whole genome shotgun (WGS) entry which is preliminary data.</text>
</comment>
<feature type="chain" id="PRO_5020278434" evidence="3">
    <location>
        <begin position="25"/>
        <end position="271"/>
    </location>
</feature>
<feature type="domain" description="Solute-binding protein family 3/N-terminal" evidence="4">
    <location>
        <begin position="30"/>
        <end position="259"/>
    </location>
</feature>
<name>A0A4Q7YLV2_9GAMM</name>
<feature type="signal peptide" evidence="3">
    <location>
        <begin position="1"/>
        <end position="24"/>
    </location>
</feature>
<gene>
    <name evidence="5" type="ORF">EV700_2240</name>
</gene>
<protein>
    <submittedName>
        <fullName evidence="5">Amino acid ABC transporter substrate-binding protein (PAAT family)</fullName>
    </submittedName>
</protein>
<dbReference type="EMBL" id="SHKX01000013">
    <property type="protein sequence ID" value="RZU38310.1"/>
    <property type="molecule type" value="Genomic_DNA"/>
</dbReference>